<protein>
    <submittedName>
        <fullName evidence="2">HNH endonuclease</fullName>
    </submittedName>
</protein>
<evidence type="ECO:0000259" key="1">
    <source>
        <dbReference type="Pfam" id="PF05551"/>
    </source>
</evidence>
<dbReference type="InterPro" id="IPR008704">
    <property type="entry name" value="Endonuclease_Zinc-binding_loop"/>
</dbReference>
<dbReference type="RefSeq" id="WP_338550530.1">
    <property type="nucleotide sequence ID" value="NZ_CP146069.1"/>
</dbReference>
<keyword evidence="2" id="KW-0255">Endonuclease</keyword>
<proteinExistence type="predicted"/>
<dbReference type="SUPFAM" id="SSF54060">
    <property type="entry name" value="His-Me finger endonucleases"/>
    <property type="match status" value="1"/>
</dbReference>
<dbReference type="InterPro" id="IPR044925">
    <property type="entry name" value="His-Me_finger_sf"/>
</dbReference>
<keyword evidence="3" id="KW-1185">Reference proteome</keyword>
<name>A0ABZ2HIB5_9RHOB</name>
<dbReference type="GO" id="GO:0004519">
    <property type="term" value="F:endonuclease activity"/>
    <property type="evidence" value="ECO:0007669"/>
    <property type="project" value="UniProtKB-KW"/>
</dbReference>
<keyword evidence="2" id="KW-0378">Hydrolase</keyword>
<evidence type="ECO:0000313" key="2">
    <source>
        <dbReference type="EMBL" id="WWR47697.1"/>
    </source>
</evidence>
<organism evidence="2 3">
    <name type="scientific">Roseovarius phycicola</name>
    <dbReference type="NCBI Taxonomy" id="3080976"/>
    <lineage>
        <taxon>Bacteria</taxon>
        <taxon>Pseudomonadati</taxon>
        <taxon>Pseudomonadota</taxon>
        <taxon>Alphaproteobacteria</taxon>
        <taxon>Rhodobacterales</taxon>
        <taxon>Roseobacteraceae</taxon>
        <taxon>Roseovarius</taxon>
    </lineage>
</organism>
<dbReference type="EMBL" id="CP146069">
    <property type="protein sequence ID" value="WWR47697.1"/>
    <property type="molecule type" value="Genomic_DNA"/>
</dbReference>
<dbReference type="Gene3D" id="3.90.75.10">
    <property type="entry name" value="Homing Intron 3 (I-ppo) Encoded Endonuclease, Chain A"/>
    <property type="match status" value="1"/>
</dbReference>
<sequence>MKHQRIEHFRFEDESEERLRILFEQHHEEARTRAFALIEEAREDENGCLVSDTVTPRKVRFRGHQYEVYRFVYCVLNEVIASRHHVVRHRCHNRLCVNPEHLIIGTQADNKHDDWDYAAYGVDPNFL</sequence>
<reference evidence="2 3" key="1">
    <citation type="submission" date="2023-10" db="EMBL/GenBank/DDBJ databases">
        <title>Roseovarius strain S88 nov., isolated from a marine algae.</title>
        <authorList>
            <person name="Lee M.W."/>
            <person name="Lee J.K."/>
            <person name="Kim J.M."/>
            <person name="Choi D.G."/>
            <person name="Baek J.H."/>
            <person name="Bayburt H."/>
            <person name="Jung J.J."/>
            <person name="Han D.M."/>
            <person name="Jeon C.O."/>
        </authorList>
    </citation>
    <scope>NUCLEOTIDE SEQUENCE [LARGE SCALE GENOMIC DNA]</scope>
    <source>
        <strain evidence="2 3">S88</strain>
    </source>
</reference>
<keyword evidence="2" id="KW-0540">Nuclease</keyword>
<evidence type="ECO:0000313" key="3">
    <source>
        <dbReference type="Proteomes" id="UP001364156"/>
    </source>
</evidence>
<gene>
    <name evidence="2" type="ORF">RZ517_05870</name>
</gene>
<dbReference type="Pfam" id="PF05551">
    <property type="entry name" value="zf-His_Me_endon"/>
    <property type="match status" value="1"/>
</dbReference>
<accession>A0ABZ2HIB5</accession>
<dbReference type="InterPro" id="IPR044930">
    <property type="entry name" value="Homing_endonuclease_His-Me"/>
</dbReference>
<feature type="domain" description="Zinc-binding loop region of homing endonuclease" evidence="1">
    <location>
        <begin position="80"/>
        <end position="111"/>
    </location>
</feature>
<dbReference type="Proteomes" id="UP001364156">
    <property type="component" value="Chromosome"/>
</dbReference>